<reference evidence="1 2" key="1">
    <citation type="journal article" date="2015" name="Genome Biol. Evol.">
        <title>Comparative Genomics of a Bacterivorous Green Alga Reveals Evolutionary Causalities and Consequences of Phago-Mixotrophic Mode of Nutrition.</title>
        <authorList>
            <person name="Burns J.A."/>
            <person name="Paasch A."/>
            <person name="Narechania A."/>
            <person name="Kim E."/>
        </authorList>
    </citation>
    <scope>NUCLEOTIDE SEQUENCE [LARGE SCALE GENOMIC DNA]</scope>
    <source>
        <strain evidence="1 2">PLY_AMNH</strain>
    </source>
</reference>
<name>A0AAE0C8J2_9CHLO</name>
<accession>A0AAE0C8J2</accession>
<evidence type="ECO:0000313" key="2">
    <source>
        <dbReference type="Proteomes" id="UP001190700"/>
    </source>
</evidence>
<keyword evidence="2" id="KW-1185">Reference proteome</keyword>
<protein>
    <submittedName>
        <fullName evidence="1">Uncharacterized protein</fullName>
    </submittedName>
</protein>
<dbReference type="Proteomes" id="UP001190700">
    <property type="component" value="Unassembled WGS sequence"/>
</dbReference>
<evidence type="ECO:0000313" key="1">
    <source>
        <dbReference type="EMBL" id="KAK3249470.1"/>
    </source>
</evidence>
<dbReference type="AlphaFoldDB" id="A0AAE0C8J2"/>
<dbReference type="EMBL" id="LGRX02027295">
    <property type="protein sequence ID" value="KAK3249470.1"/>
    <property type="molecule type" value="Genomic_DNA"/>
</dbReference>
<comment type="caution">
    <text evidence="1">The sequence shown here is derived from an EMBL/GenBank/DDBJ whole genome shotgun (WGS) entry which is preliminary data.</text>
</comment>
<sequence>MVLEMAVTALRIHEPLRNRSTVPVWTLEDSVFGPRHKEADTKGFVESPEMLLMMMDADMRRCLNRNRFTKLVVQGMNEIEGFQELERLQNILKKHYYTIVNMFYYYSAISVSASITMMGLNEWACFLDSTSVIDPQSKHCKRADMDRLFIEANHTGETKTKDKLEYDSNSIKTLMRFEFIEALCRLALVKIAVPKSSAKDAKPLLLSQALEALLTVYILPNAQLEATESPDKFRKERMYLQEVDLLLWRYVSSLQHIYDYYRKFSSVRRVKVDSLGMTSEDWTALLRDGQITTQSAVMDNFSKREQQLVFAKSKMCVIDEIPSIKRMQCLTFVEFLEALCRSADFLSLPNSAQLKHWGETVITTSTVEWKTRGEAPTLTEYFDKVSRGAPAIPQRESAGFCTEKFRPLVEKLFPFIELLLTGLCKTHKVDKHEALARLLHGRLKSNIVQKAY</sequence>
<organism evidence="1 2">
    <name type="scientific">Cymbomonas tetramitiformis</name>
    <dbReference type="NCBI Taxonomy" id="36881"/>
    <lineage>
        <taxon>Eukaryota</taxon>
        <taxon>Viridiplantae</taxon>
        <taxon>Chlorophyta</taxon>
        <taxon>Pyramimonadophyceae</taxon>
        <taxon>Pyramimonadales</taxon>
        <taxon>Pyramimonadaceae</taxon>
        <taxon>Cymbomonas</taxon>
    </lineage>
</organism>
<gene>
    <name evidence="1" type="ORF">CYMTET_41101</name>
</gene>
<proteinExistence type="predicted"/>